<accession>A0A8H8CN91</accession>
<gene>
    <name evidence="1" type="primary">AIM41</name>
    <name evidence="2" type="ORF">JR316_002199</name>
</gene>
<dbReference type="PANTHER" id="PTHR28055">
    <property type="entry name" value="ALTERED INHERITANCE OF MITOCHONDRIA PROTEIN 41, MITOCHONDRIAL"/>
    <property type="match status" value="1"/>
</dbReference>
<dbReference type="SUPFAM" id="SSF89095">
    <property type="entry name" value="GatB/YqeY motif"/>
    <property type="match status" value="1"/>
</dbReference>
<keyword evidence="1" id="KW-0496">Mitochondrion</keyword>
<protein>
    <recommendedName>
        <fullName evidence="1">Altered inheritance of mitochondria protein 41</fullName>
    </recommendedName>
</protein>
<proteinExistence type="inferred from homology"/>
<dbReference type="Gene3D" id="1.10.1510.10">
    <property type="entry name" value="Uncharacterised protein YqeY/AIM41 PF09424, N-terminal domain"/>
    <property type="match status" value="1"/>
</dbReference>
<dbReference type="InterPro" id="IPR019004">
    <property type="entry name" value="YqeY/Aim41"/>
</dbReference>
<evidence type="ECO:0000256" key="1">
    <source>
        <dbReference type="RuleBase" id="RU365099"/>
    </source>
</evidence>
<dbReference type="InterPro" id="IPR042184">
    <property type="entry name" value="YqeY/Aim41_N"/>
</dbReference>
<reference evidence="2" key="1">
    <citation type="submission" date="2021-02" db="EMBL/GenBank/DDBJ databases">
        <title>Psilocybe cubensis genome.</title>
        <authorList>
            <person name="Mckernan K.J."/>
            <person name="Crawford S."/>
            <person name="Trippe A."/>
            <person name="Kane L.T."/>
            <person name="Mclaughlin S."/>
        </authorList>
    </citation>
    <scope>NUCLEOTIDE SEQUENCE [LARGE SCALE GENOMIC DNA]</scope>
    <source>
        <strain evidence="2">MGC-MH-2018</strain>
    </source>
</reference>
<comment type="caution">
    <text evidence="2">The sequence shown here is derived from an EMBL/GenBank/DDBJ whole genome shotgun (WGS) entry which is preliminary data.</text>
</comment>
<dbReference type="InterPro" id="IPR003789">
    <property type="entry name" value="Asn/Gln_tRNA_amidoTrase-B-like"/>
</dbReference>
<dbReference type="GO" id="GO:0016884">
    <property type="term" value="F:carbon-nitrogen ligase activity, with glutamine as amido-N-donor"/>
    <property type="evidence" value="ECO:0007669"/>
    <property type="project" value="UniProtKB-UniRule"/>
</dbReference>
<dbReference type="PANTHER" id="PTHR28055:SF1">
    <property type="entry name" value="ALTERED INHERITANCE OF MITOCHONDRIA PROTEIN 41, MITOCHONDRIAL"/>
    <property type="match status" value="1"/>
</dbReference>
<comment type="subcellular location">
    <subcellularLocation>
        <location evidence="1">Mitochondrion</location>
    </subcellularLocation>
</comment>
<dbReference type="GO" id="GO:0005739">
    <property type="term" value="C:mitochondrion"/>
    <property type="evidence" value="ECO:0007669"/>
    <property type="project" value="UniProtKB-SubCell"/>
</dbReference>
<dbReference type="EMBL" id="JAFIQS010000002">
    <property type="protein sequence ID" value="KAG5172697.1"/>
    <property type="molecule type" value="Genomic_DNA"/>
</dbReference>
<dbReference type="Pfam" id="PF09424">
    <property type="entry name" value="YqeY"/>
    <property type="match status" value="1"/>
</dbReference>
<organism evidence="2">
    <name type="scientific">Psilocybe cubensis</name>
    <name type="common">Psychedelic mushroom</name>
    <name type="synonym">Stropharia cubensis</name>
    <dbReference type="NCBI Taxonomy" id="181762"/>
    <lineage>
        <taxon>Eukaryota</taxon>
        <taxon>Fungi</taxon>
        <taxon>Dikarya</taxon>
        <taxon>Basidiomycota</taxon>
        <taxon>Agaricomycotina</taxon>
        <taxon>Agaricomycetes</taxon>
        <taxon>Agaricomycetidae</taxon>
        <taxon>Agaricales</taxon>
        <taxon>Agaricineae</taxon>
        <taxon>Strophariaceae</taxon>
        <taxon>Psilocybe</taxon>
    </lineage>
</organism>
<evidence type="ECO:0000313" key="2">
    <source>
        <dbReference type="EMBL" id="KAG5172697.1"/>
    </source>
</evidence>
<comment type="similarity">
    <text evidence="1">Belongs to the AIM41 family.</text>
</comment>
<dbReference type="OrthoDB" id="538640at2759"/>
<dbReference type="AlphaFoldDB" id="A0A8H8CN91"/>
<sequence>MLFIRTQLNFTRQTFCRQCSKLSILDPRPNLRNEIKIAMKNRDSKTSTTLRSVMSEIDSAEKTSKAGLSSSDVIGIIRTAIQRRNDAAKMFTAANRPDLAEKEQNEVKMISKFVPPLMSVSEIDNLISDILGNLKDNNEPHKALPTIFKEFYSKVDKSSVDRNLVKERAQELSSKRV</sequence>
<name>A0A8H8CN91_PSICU</name>